<dbReference type="InterPro" id="IPR012337">
    <property type="entry name" value="RNaseH-like_sf"/>
</dbReference>
<keyword evidence="3" id="KW-1185">Reference proteome</keyword>
<dbReference type="InParanoid" id="A7TKS7"/>
<reference evidence="2 3" key="1">
    <citation type="journal article" date="2007" name="Proc. Natl. Acad. Sci. U.S.A.">
        <title>Independent sorting-out of thousands of duplicated gene pairs in two yeast species descended from a whole-genome duplication.</title>
        <authorList>
            <person name="Scannell D.R."/>
            <person name="Frank A.C."/>
            <person name="Conant G.C."/>
            <person name="Byrne K.P."/>
            <person name="Woolfit M."/>
            <person name="Wolfe K.H."/>
        </authorList>
    </citation>
    <scope>NUCLEOTIDE SEQUENCE [LARGE SCALE GENOMIC DNA]</scope>
    <source>
        <strain evidence="3">ATCC 22028 / DSM 70294 / BCRC 21397 / CBS 2163 / NBRC 10782 / NRRL Y-8283 / UCD 57-17</strain>
    </source>
</reference>
<dbReference type="eggNOG" id="ENOG502R14Q">
    <property type="taxonomic scope" value="Eukaryota"/>
</dbReference>
<evidence type="ECO:0000256" key="1">
    <source>
        <dbReference type="SAM" id="MobiDB-lite"/>
    </source>
</evidence>
<protein>
    <submittedName>
        <fullName evidence="2">Uncharacterized protein</fullName>
    </submittedName>
</protein>
<evidence type="ECO:0000313" key="2">
    <source>
        <dbReference type="EMBL" id="EDO17082.1"/>
    </source>
</evidence>
<dbReference type="AlphaFoldDB" id="A7TKS7"/>
<dbReference type="HOGENOM" id="CLU_014283_0_0_1"/>
<dbReference type="PhylomeDB" id="A7TKS7"/>
<dbReference type="GeneID" id="5545328"/>
<gene>
    <name evidence="2" type="ORF">Kpol_1025p1</name>
</gene>
<organism evidence="3">
    <name type="scientific">Vanderwaltozyma polyspora (strain ATCC 22028 / DSM 70294 / BCRC 21397 / CBS 2163 / NBRC 10782 / NRRL Y-8283 / UCD 57-17)</name>
    <name type="common">Kluyveromyces polysporus</name>
    <dbReference type="NCBI Taxonomy" id="436907"/>
    <lineage>
        <taxon>Eukaryota</taxon>
        <taxon>Fungi</taxon>
        <taxon>Dikarya</taxon>
        <taxon>Ascomycota</taxon>
        <taxon>Saccharomycotina</taxon>
        <taxon>Saccharomycetes</taxon>
        <taxon>Saccharomycetales</taxon>
        <taxon>Saccharomycetaceae</taxon>
        <taxon>Vanderwaltozyma</taxon>
    </lineage>
</organism>
<dbReference type="SUPFAM" id="SSF53098">
    <property type="entry name" value="Ribonuclease H-like"/>
    <property type="match status" value="1"/>
</dbReference>
<evidence type="ECO:0000313" key="3">
    <source>
        <dbReference type="Proteomes" id="UP000000267"/>
    </source>
</evidence>
<dbReference type="RefSeq" id="XP_001644940.1">
    <property type="nucleotide sequence ID" value="XM_001644890.1"/>
</dbReference>
<dbReference type="OrthoDB" id="4071838at2759"/>
<proteinExistence type="predicted"/>
<dbReference type="KEGG" id="vpo:Kpol_1025p1"/>
<sequence length="895" mass="104070">MVENTTFYETLSEDETSSEDEIIEVSSTNPRKRQRVGTSENQTVVNNNFTIVYVTNNNIDNRIVDNSVISRKTINIPEFTFTHNQHNDLDTLRMIRDIDKYVNNNPLIFAEKNGDGEANFDQICDGNSIHNKDIQYKDEHYLSEQDDEYCERNTKNENPFIDDSQNASGYFCERHLPLKRLFQGQKGTRNLFGMLNKVNRNASDTLSPFEELVLIFAEIGAPLSLWENRKFIGVFEECFDGFSVENNRKQASEIIKETSDRIVKYFKLQLQKCDSFRHNVIIEYPQKRFSLESEINSRFTKLKYMTPPYISMEVDDWKADTGISFSSVIFNFTMDFYKKGAFQAKYTRFRSGVKLFNKQLLVSTCDEYNANELWTNSCTYNASDILHCSSELVGNPKYPVFAGHVECLYHILGLICEEVIKCICLQDSSSEDSLDAYMTEDESDDNDSLQEDISGFSRLNISSLVSDPFVGKAPTVLAKLVRLGTELKKSDVRLHIYKKFVSKQIPSYCSVSWDIKYNILKTFVDNQEDIFRFFDHCRTEGIHIANELDINDFEIAELLVNILSPFEQLAEFMSQDISLSSVYIRTLLFAKSTITDSSQLLKEMDNDRIDLSPAVKLVDKYLQQARANFDIIYTCSLFFPFKKGVFQYYEDEFKEKLNPVHRFADILIQLGKFNFQESEGVKVNETLIDSTYDIFDDEIPSGNEELNSKEQVSDAVRRHLIVKIKYEMSRYIDFNSEHYNTRLTEICKKKNIVIEKLEGKYSYKRIVKIDDKPERKLDITKSEIFLVETEAYLEMQKFYRECTRSSNTEVSSHKYLPVVMDYLLSFAVTSVNATRTFSMLQWMYDEQQHIVDVSTAFATANLSRMANSNLNLSVYEPFEDKSLDEVIWNKKKVWM</sequence>
<accession>A7TKS7</accession>
<name>A7TKS7_VANPO</name>
<feature type="region of interest" description="Disordered" evidence="1">
    <location>
        <begin position="1"/>
        <end position="22"/>
    </location>
</feature>
<dbReference type="Proteomes" id="UP000000267">
    <property type="component" value="Unassembled WGS sequence"/>
</dbReference>
<feature type="compositionally biased region" description="Acidic residues" evidence="1">
    <location>
        <begin position="11"/>
        <end position="22"/>
    </location>
</feature>
<dbReference type="EMBL" id="DS480410">
    <property type="protein sequence ID" value="EDO17082.1"/>
    <property type="molecule type" value="Genomic_DNA"/>
</dbReference>